<keyword evidence="5" id="KW-1015">Disulfide bond</keyword>
<protein>
    <submittedName>
        <fullName evidence="12">Adhesion G protein-coupled receptor G3 isoform X1</fullName>
    </submittedName>
</protein>
<feature type="chain" id="PRO_5047006488" evidence="8">
    <location>
        <begin position="23"/>
        <end position="661"/>
    </location>
</feature>
<feature type="signal peptide" evidence="8">
    <location>
        <begin position="1"/>
        <end position="22"/>
    </location>
</feature>
<feature type="transmembrane region" description="Helical" evidence="7">
    <location>
        <begin position="435"/>
        <end position="453"/>
    </location>
</feature>
<keyword evidence="4 7" id="KW-0472">Membrane</keyword>
<keyword evidence="2 7" id="KW-0812">Transmembrane</keyword>
<evidence type="ECO:0000256" key="4">
    <source>
        <dbReference type="ARBA" id="ARBA00023136"/>
    </source>
</evidence>
<feature type="transmembrane region" description="Helical" evidence="7">
    <location>
        <begin position="473"/>
        <end position="496"/>
    </location>
</feature>
<dbReference type="GeneID" id="106587414"/>
<name>A0ABM3E1A4_SALSA</name>
<evidence type="ECO:0000256" key="3">
    <source>
        <dbReference type="ARBA" id="ARBA00022989"/>
    </source>
</evidence>
<dbReference type="RefSeq" id="XP_045564834.1">
    <property type="nucleotide sequence ID" value="XM_045708878.1"/>
</dbReference>
<keyword evidence="11" id="KW-1185">Reference proteome</keyword>
<feature type="region of interest" description="Disordered" evidence="6">
    <location>
        <begin position="140"/>
        <end position="170"/>
    </location>
</feature>
<dbReference type="PROSITE" id="PS50221">
    <property type="entry name" value="GAIN_B"/>
    <property type="match status" value="1"/>
</dbReference>
<feature type="transmembrane region" description="Helical" evidence="7">
    <location>
        <begin position="516"/>
        <end position="538"/>
    </location>
</feature>
<evidence type="ECO:0000313" key="11">
    <source>
        <dbReference type="Proteomes" id="UP001652741"/>
    </source>
</evidence>
<sequence length="661" mass="72762">MWVRVGHVFLLTWTVLNVRVQSLICTIRITAIKNNYNCTVHIIASTVNSQTVQRCCEFSKICNYMKDKDKCETTCSCCGPCLSCNCTIIYLQIPFFKGNYKCTDDRCSSTTKTTATTTTTTSIKTTPKTTAATLSSTIETTPVPLTTPSSPPITSPPSTTPSPIPSTNTFTTPVLTTTTTLTTSAPPSATSPDQGVSLAVEINLTAYTGMKVYVSATKISFNIAEILNPELKVNLPPDLLSGLKRRHAPDMVKFIFSVFKTSPPNWTVEGQLGKILFGIEVENITISHLSTPFNMTFKHKSELQEKENTTCVYHNQSRGEWVIDGCHTLRLTNQTICSCDHFSFFALMIPDVKLSEVHARTLSVLTCVGGAISVFFCTITLLTHCFQHSRKSTDHAMLVHLQLVASLLLLNLLLLASVGLAFVGPAYMAPGLCPAVAALLHYSLLCCFTWMGLEALHLYRLLVLVYNTYMRHYLLKLSLLGWGVPALVVSIVAAVSTDFYGLNNRMCWIKDSGVQYGSVVAYLIVVLLFNSTIFVIVITTMLKLRSVTSPQGKRQSRNITCSVLGLTCILGLTWGMGFFSMGYTNYIILYIFTILNSLQGFFLFLWLCVKRLRGAEQSSMTTGQSLSTHILSVGSEVWPSSGRTRQSVPQEGAIADNTSKF</sequence>
<feature type="transmembrane region" description="Helical" evidence="7">
    <location>
        <begin position="559"/>
        <end position="581"/>
    </location>
</feature>
<dbReference type="InterPro" id="IPR017981">
    <property type="entry name" value="GPCR_2-like_7TM"/>
</dbReference>
<dbReference type="PRINTS" id="PR00249">
    <property type="entry name" value="GPCRSECRETIN"/>
</dbReference>
<dbReference type="Proteomes" id="UP001652741">
    <property type="component" value="Chromosome ssa26"/>
</dbReference>
<evidence type="ECO:0000256" key="5">
    <source>
        <dbReference type="ARBA" id="ARBA00023157"/>
    </source>
</evidence>
<evidence type="ECO:0000256" key="8">
    <source>
        <dbReference type="SAM" id="SignalP"/>
    </source>
</evidence>
<evidence type="ECO:0000256" key="2">
    <source>
        <dbReference type="ARBA" id="ARBA00022692"/>
    </source>
</evidence>
<feature type="transmembrane region" description="Helical" evidence="7">
    <location>
        <begin position="587"/>
        <end position="609"/>
    </location>
</feature>
<evidence type="ECO:0000259" key="9">
    <source>
        <dbReference type="PROSITE" id="PS50221"/>
    </source>
</evidence>
<comment type="subcellular location">
    <subcellularLocation>
        <location evidence="1">Membrane</location>
        <topology evidence="1">Multi-pass membrane protein</topology>
    </subcellularLocation>
</comment>
<evidence type="ECO:0000256" key="1">
    <source>
        <dbReference type="ARBA" id="ARBA00004141"/>
    </source>
</evidence>
<proteinExistence type="predicted"/>
<evidence type="ECO:0000256" key="6">
    <source>
        <dbReference type="SAM" id="MobiDB-lite"/>
    </source>
</evidence>
<dbReference type="Pfam" id="PF00002">
    <property type="entry name" value="7tm_2"/>
    <property type="match status" value="1"/>
</dbReference>
<keyword evidence="12" id="KW-0675">Receptor</keyword>
<evidence type="ECO:0000256" key="7">
    <source>
        <dbReference type="SAM" id="Phobius"/>
    </source>
</evidence>
<reference evidence="12" key="1">
    <citation type="submission" date="2025-08" db="UniProtKB">
        <authorList>
            <consortium name="RefSeq"/>
        </authorList>
    </citation>
    <scope>IDENTIFICATION</scope>
</reference>
<keyword evidence="3 7" id="KW-1133">Transmembrane helix</keyword>
<dbReference type="PANTHER" id="PTHR12011">
    <property type="entry name" value="ADHESION G-PROTEIN COUPLED RECEPTOR"/>
    <property type="match status" value="1"/>
</dbReference>
<gene>
    <name evidence="12" type="primary">LOC106587414</name>
</gene>
<dbReference type="InterPro" id="IPR000203">
    <property type="entry name" value="GPS"/>
</dbReference>
<feature type="domain" description="GAIN-B" evidence="9">
    <location>
        <begin position="210"/>
        <end position="355"/>
    </location>
</feature>
<keyword evidence="8" id="KW-0732">Signal</keyword>
<dbReference type="InterPro" id="IPR000832">
    <property type="entry name" value="GPCR_2_secretin-like"/>
</dbReference>
<feature type="compositionally biased region" description="Pro residues" evidence="6">
    <location>
        <begin position="149"/>
        <end position="164"/>
    </location>
</feature>
<dbReference type="Gene3D" id="1.20.1070.10">
    <property type="entry name" value="Rhodopsin 7-helix transmembrane proteins"/>
    <property type="match status" value="1"/>
</dbReference>
<feature type="domain" description="G-protein coupled receptors family 2 profile 2" evidence="10">
    <location>
        <begin position="362"/>
        <end position="611"/>
    </location>
</feature>
<dbReference type="PROSITE" id="PS50261">
    <property type="entry name" value="G_PROTEIN_RECEP_F2_4"/>
    <property type="match status" value="1"/>
</dbReference>
<feature type="transmembrane region" description="Helical" evidence="7">
    <location>
        <begin position="398"/>
        <end position="423"/>
    </location>
</feature>
<feature type="transmembrane region" description="Helical" evidence="7">
    <location>
        <begin position="362"/>
        <end position="386"/>
    </location>
</feature>
<evidence type="ECO:0000259" key="10">
    <source>
        <dbReference type="PROSITE" id="PS50261"/>
    </source>
</evidence>
<dbReference type="InterPro" id="IPR057244">
    <property type="entry name" value="GAIN_B"/>
</dbReference>
<dbReference type="PANTHER" id="PTHR12011:SF454">
    <property type="entry name" value="ADHESION G-PROTEIN COUPLED RECEPTOR G5-LIKE"/>
    <property type="match status" value="1"/>
</dbReference>
<dbReference type="Pfam" id="PF01825">
    <property type="entry name" value="GPS"/>
    <property type="match status" value="1"/>
</dbReference>
<dbReference type="SMART" id="SM00303">
    <property type="entry name" value="GPS"/>
    <property type="match status" value="1"/>
</dbReference>
<evidence type="ECO:0000313" key="12">
    <source>
        <dbReference type="RefSeq" id="XP_045564834.1"/>
    </source>
</evidence>
<organism evidence="11 12">
    <name type="scientific">Salmo salar</name>
    <name type="common">Atlantic salmon</name>
    <dbReference type="NCBI Taxonomy" id="8030"/>
    <lineage>
        <taxon>Eukaryota</taxon>
        <taxon>Metazoa</taxon>
        <taxon>Chordata</taxon>
        <taxon>Craniata</taxon>
        <taxon>Vertebrata</taxon>
        <taxon>Euteleostomi</taxon>
        <taxon>Actinopterygii</taxon>
        <taxon>Neopterygii</taxon>
        <taxon>Teleostei</taxon>
        <taxon>Protacanthopterygii</taxon>
        <taxon>Salmoniformes</taxon>
        <taxon>Salmonidae</taxon>
        <taxon>Salmoninae</taxon>
        <taxon>Salmo</taxon>
    </lineage>
</organism>
<accession>A0ABM3E1A4</accession>